<evidence type="ECO:0000256" key="4">
    <source>
        <dbReference type="PROSITE-ProRule" id="PRU00134"/>
    </source>
</evidence>
<dbReference type="Gene3D" id="6.10.140.2220">
    <property type="match status" value="1"/>
</dbReference>
<feature type="domain" description="MYND-type" evidence="5">
    <location>
        <begin position="10"/>
        <end position="46"/>
    </location>
</feature>
<proteinExistence type="predicted"/>
<comment type="caution">
    <text evidence="6">The sequence shown here is derived from an EMBL/GenBank/DDBJ whole genome shotgun (WGS) entry which is preliminary data.</text>
</comment>
<dbReference type="PROSITE" id="PS50865">
    <property type="entry name" value="ZF_MYND_2"/>
    <property type="match status" value="1"/>
</dbReference>
<dbReference type="Proteomes" id="UP000651452">
    <property type="component" value="Unassembled WGS sequence"/>
</dbReference>
<dbReference type="AlphaFoldDB" id="A0A8H7MMY0"/>
<name>A0A8H7MMY0_9PLEO</name>
<dbReference type="GO" id="GO:0008270">
    <property type="term" value="F:zinc ion binding"/>
    <property type="evidence" value="ECO:0007669"/>
    <property type="project" value="UniProtKB-KW"/>
</dbReference>
<dbReference type="Pfam" id="PF01753">
    <property type="entry name" value="zf-MYND"/>
    <property type="match status" value="1"/>
</dbReference>
<accession>A0A8H7MMY0</accession>
<gene>
    <name evidence="6" type="ORF">EKO04_000902</name>
</gene>
<keyword evidence="3" id="KW-0862">Zinc</keyword>
<dbReference type="EMBL" id="RZGK01000002">
    <property type="protein sequence ID" value="KAF9700897.1"/>
    <property type="molecule type" value="Genomic_DNA"/>
</dbReference>
<dbReference type="SUPFAM" id="SSF144232">
    <property type="entry name" value="HIT/MYND zinc finger-like"/>
    <property type="match status" value="1"/>
</dbReference>
<dbReference type="InterPro" id="IPR002893">
    <property type="entry name" value="Znf_MYND"/>
</dbReference>
<sequence>MAEMSEQAFCAMCDKPSTQLCSGCKSIKYCSKSCQKLDWPIHKLICKTYKKFLTSRPDQEHHSMIYFAVNETQPRFIWARIDEGHNHPSREELKKHNMIIDLSDSGSSLGIKPLSVNVVLDRPLGPHLIMFHPPSAAQCCPCCKHTYKKNESLINVDTELADTLRGPILAWAMHHEDDMARKPRPFDLGPMDFRHMVDELRSYYSEVLEGYRELAFERTDSKGGVKGVRLNCKGDQQFLHRPHLEPTTTNESALLEQSLLLTPVADRLGMPLHVLKVAPAPVWRDRQLKPRMHNCCSGYLNPFISIQDDIGSLIITRKDGKELQPTVLQALFNLTSSKLGAEGTQPPFPADRLEVFTEQDVKLWAAKLASMETK</sequence>
<keyword evidence="2 4" id="KW-0863">Zinc-finger</keyword>
<evidence type="ECO:0000256" key="3">
    <source>
        <dbReference type="ARBA" id="ARBA00022833"/>
    </source>
</evidence>
<keyword evidence="1" id="KW-0479">Metal-binding</keyword>
<reference evidence="6" key="1">
    <citation type="submission" date="2018-12" db="EMBL/GenBank/DDBJ databases">
        <authorList>
            <person name="Syme R.A."/>
            <person name="Farfan-Caceres L."/>
            <person name="Lichtenzveig J."/>
        </authorList>
    </citation>
    <scope>NUCLEOTIDE SEQUENCE</scope>
    <source>
        <strain evidence="6">Al4</strain>
    </source>
</reference>
<evidence type="ECO:0000259" key="5">
    <source>
        <dbReference type="PROSITE" id="PS50865"/>
    </source>
</evidence>
<reference evidence="6" key="2">
    <citation type="submission" date="2020-09" db="EMBL/GenBank/DDBJ databases">
        <title>Reference genome assembly for Australian Ascochyta lentis isolate Al4.</title>
        <authorList>
            <person name="Lee R.C."/>
            <person name="Farfan-Caceres L.M."/>
            <person name="Debler J.W."/>
            <person name="Williams A.H."/>
            <person name="Henares B.M."/>
        </authorList>
    </citation>
    <scope>NUCLEOTIDE SEQUENCE</scope>
    <source>
        <strain evidence="6">Al4</strain>
    </source>
</reference>
<keyword evidence="7" id="KW-1185">Reference proteome</keyword>
<organism evidence="6 7">
    <name type="scientific">Ascochyta lentis</name>
    <dbReference type="NCBI Taxonomy" id="205686"/>
    <lineage>
        <taxon>Eukaryota</taxon>
        <taxon>Fungi</taxon>
        <taxon>Dikarya</taxon>
        <taxon>Ascomycota</taxon>
        <taxon>Pezizomycotina</taxon>
        <taxon>Dothideomycetes</taxon>
        <taxon>Pleosporomycetidae</taxon>
        <taxon>Pleosporales</taxon>
        <taxon>Pleosporineae</taxon>
        <taxon>Didymellaceae</taxon>
        <taxon>Ascochyta</taxon>
    </lineage>
</organism>
<evidence type="ECO:0000256" key="1">
    <source>
        <dbReference type="ARBA" id="ARBA00022723"/>
    </source>
</evidence>
<dbReference type="PROSITE" id="PS01360">
    <property type="entry name" value="ZF_MYND_1"/>
    <property type="match status" value="1"/>
</dbReference>
<evidence type="ECO:0000256" key="2">
    <source>
        <dbReference type="ARBA" id="ARBA00022771"/>
    </source>
</evidence>
<evidence type="ECO:0000313" key="6">
    <source>
        <dbReference type="EMBL" id="KAF9700897.1"/>
    </source>
</evidence>
<protein>
    <recommendedName>
        <fullName evidence="5">MYND-type domain-containing protein</fullName>
    </recommendedName>
</protein>
<evidence type="ECO:0000313" key="7">
    <source>
        <dbReference type="Proteomes" id="UP000651452"/>
    </source>
</evidence>
<dbReference type="OrthoDB" id="437457at2759"/>